<dbReference type="GO" id="GO:0005634">
    <property type="term" value="C:nucleus"/>
    <property type="evidence" value="ECO:0007669"/>
    <property type="project" value="TreeGrafter"/>
</dbReference>
<comment type="caution">
    <text evidence="7">The sequence shown here is derived from an EMBL/GenBank/DDBJ whole genome shotgun (WGS) entry which is preliminary data.</text>
</comment>
<dbReference type="InterPro" id="IPR004327">
    <property type="entry name" value="Phstyr_phstse_ac"/>
</dbReference>
<dbReference type="GO" id="GO:0003755">
    <property type="term" value="F:peptidyl-prolyl cis-trans isomerase activity"/>
    <property type="evidence" value="ECO:0007669"/>
    <property type="project" value="UniProtKB-KW"/>
</dbReference>
<evidence type="ECO:0000256" key="1">
    <source>
        <dbReference type="ARBA" id="ARBA00000971"/>
    </source>
</evidence>
<dbReference type="OrthoDB" id="16120at2759"/>
<keyword evidence="5 6" id="KW-0413">Isomerase</keyword>
<dbReference type="InterPro" id="IPR043170">
    <property type="entry name" value="PTPA_C_lid"/>
</dbReference>
<name>A0A1R1X2E0_9FUNG</name>
<dbReference type="Pfam" id="PF03095">
    <property type="entry name" value="PTPA"/>
    <property type="match status" value="1"/>
</dbReference>
<dbReference type="FunFam" id="1.20.120.1150:FF:000002">
    <property type="entry name" value="Serine/threonine-protein phosphatase 2A activator"/>
    <property type="match status" value="1"/>
</dbReference>
<evidence type="ECO:0000256" key="6">
    <source>
        <dbReference type="RuleBase" id="RU361210"/>
    </source>
</evidence>
<evidence type="ECO:0000313" key="8">
    <source>
        <dbReference type="Proteomes" id="UP000187283"/>
    </source>
</evidence>
<accession>A0A1R1X2E0</accession>
<keyword evidence="4 6" id="KW-0697">Rotamase</keyword>
<dbReference type="Gene3D" id="1.20.120.1150">
    <property type="match status" value="1"/>
</dbReference>
<dbReference type="PANTHER" id="PTHR10012">
    <property type="entry name" value="SERINE/THREONINE-PROTEIN PHOSPHATASE 2A REGULATORY SUBUNIT B"/>
    <property type="match status" value="1"/>
</dbReference>
<dbReference type="GO" id="GO:0007052">
    <property type="term" value="P:mitotic spindle organization"/>
    <property type="evidence" value="ECO:0007669"/>
    <property type="project" value="TreeGrafter"/>
</dbReference>
<keyword evidence="8" id="KW-1185">Reference proteome</keyword>
<evidence type="ECO:0000256" key="2">
    <source>
        <dbReference type="ARBA" id="ARBA00004496"/>
    </source>
</evidence>
<dbReference type="Proteomes" id="UP000187283">
    <property type="component" value="Unassembled WGS sequence"/>
</dbReference>
<dbReference type="GO" id="GO:0008160">
    <property type="term" value="F:protein tyrosine phosphatase activator activity"/>
    <property type="evidence" value="ECO:0007669"/>
    <property type="project" value="TreeGrafter"/>
</dbReference>
<dbReference type="EC" id="5.2.1.8" evidence="6"/>
<comment type="subcellular location">
    <subcellularLocation>
        <location evidence="2 6">Cytoplasm</location>
    </subcellularLocation>
</comment>
<dbReference type="SUPFAM" id="SSF140984">
    <property type="entry name" value="PTPA-like"/>
    <property type="match status" value="1"/>
</dbReference>
<keyword evidence="3 6" id="KW-0963">Cytoplasm</keyword>
<dbReference type="PANTHER" id="PTHR10012:SF5">
    <property type="entry name" value="SERINE_THREONINE-PROTEIN PHOSPHATASE 2A ACTIVATOR 2"/>
    <property type="match status" value="1"/>
</dbReference>
<protein>
    <recommendedName>
        <fullName evidence="6">Serine/threonine-protein phosphatase 2A activator</fullName>
        <ecNumber evidence="6">5.2.1.8</ecNumber>
    </recommendedName>
    <alternativeName>
        <fullName evidence="6">Phosphotyrosyl phosphatase activator</fullName>
    </alternativeName>
</protein>
<evidence type="ECO:0000256" key="3">
    <source>
        <dbReference type="ARBA" id="ARBA00022490"/>
    </source>
</evidence>
<dbReference type="GO" id="GO:0000159">
    <property type="term" value="C:protein phosphatase type 2A complex"/>
    <property type="evidence" value="ECO:0007669"/>
    <property type="project" value="TreeGrafter"/>
</dbReference>
<dbReference type="EMBL" id="LSSN01005681">
    <property type="protein sequence ID" value="OMJ08803.1"/>
    <property type="molecule type" value="Genomic_DNA"/>
</dbReference>
<evidence type="ECO:0000313" key="7">
    <source>
        <dbReference type="EMBL" id="OMJ08803.1"/>
    </source>
</evidence>
<evidence type="ECO:0000256" key="4">
    <source>
        <dbReference type="ARBA" id="ARBA00023110"/>
    </source>
</evidence>
<comment type="catalytic activity">
    <reaction evidence="1 6">
        <text>[protein]-peptidylproline (omega=180) = [protein]-peptidylproline (omega=0)</text>
        <dbReference type="Rhea" id="RHEA:16237"/>
        <dbReference type="Rhea" id="RHEA-COMP:10747"/>
        <dbReference type="Rhea" id="RHEA-COMP:10748"/>
        <dbReference type="ChEBI" id="CHEBI:83833"/>
        <dbReference type="ChEBI" id="CHEBI:83834"/>
        <dbReference type="EC" id="5.2.1.8"/>
    </reaction>
</comment>
<sequence length="357" mass="40706">MDSTTQDIPVRKILTKDDLDNFLNSPIFNDLVSFIQKLSDAVKGFETTDTDPQSPIIQKLSSLLQEIKQAAIDTKPVLTNNRFGNPAFKDFYDKVALLSKSYLSPFVSENHDSEVCKYLSESFGSRKRIDYGTGHELNFIAFMLCLEKLSLFQPTDYKNLVLLVFYKYIDCMRFLQYTYWLEPAGSHGVWGLDDYHFLPFYFGASQLSTHKHLSPKSIHNSEILSEFKSKYMYFDMVHFVTTLKTGSLRWHSPMIDDISGAKSWLKVNSGLLKMYKAEVLNKLPIMQHFYFGRLLQFNGGSLSNSDAALLDSDLGQDCKDGHVYALGQEFPVCCGIRIPSAFAPLKTNNNSRIMPFD</sequence>
<dbReference type="STRING" id="133412.A0A1R1X2E0"/>
<dbReference type="GO" id="GO:0005737">
    <property type="term" value="C:cytoplasm"/>
    <property type="evidence" value="ECO:0007669"/>
    <property type="project" value="UniProtKB-SubCell"/>
</dbReference>
<organism evidence="7 8">
    <name type="scientific">Smittium culicis</name>
    <dbReference type="NCBI Taxonomy" id="133412"/>
    <lineage>
        <taxon>Eukaryota</taxon>
        <taxon>Fungi</taxon>
        <taxon>Fungi incertae sedis</taxon>
        <taxon>Zoopagomycota</taxon>
        <taxon>Kickxellomycotina</taxon>
        <taxon>Harpellomycetes</taxon>
        <taxon>Harpellales</taxon>
        <taxon>Legeriomycetaceae</taxon>
        <taxon>Smittium</taxon>
    </lineage>
</organism>
<dbReference type="AlphaFoldDB" id="A0A1R1X2E0"/>
<gene>
    <name evidence="7" type="ORF">AYI70_g11315</name>
</gene>
<dbReference type="CDD" id="cd04087">
    <property type="entry name" value="PTPA"/>
    <property type="match status" value="1"/>
</dbReference>
<reference evidence="7 8" key="1">
    <citation type="submission" date="2017-01" db="EMBL/GenBank/DDBJ databases">
        <authorList>
            <person name="Mah S.A."/>
            <person name="Swanson W.J."/>
            <person name="Moy G.W."/>
            <person name="Vacquier V.D."/>
        </authorList>
    </citation>
    <scope>NUCLEOTIDE SEQUENCE [LARGE SCALE GENOMIC DNA]</scope>
    <source>
        <strain evidence="7 8">GSMNP</strain>
    </source>
</reference>
<dbReference type="InterPro" id="IPR037218">
    <property type="entry name" value="PTPA_sf"/>
</dbReference>
<proteinExistence type="inferred from homology"/>
<comment type="similarity">
    <text evidence="6">Belongs to the PTPA-type PPIase family.</text>
</comment>
<comment type="function">
    <text evidence="6">PPIases accelerate the folding of proteins. It catalyzes the cis-trans isomerization of proline imidic peptide bonds in oligopeptides.</text>
</comment>
<evidence type="ECO:0000256" key="5">
    <source>
        <dbReference type="ARBA" id="ARBA00023235"/>
    </source>
</evidence>
<dbReference type="PIRSF" id="PIRSF016325">
    <property type="entry name" value="Phstyr_phstse_ac"/>
    <property type="match status" value="1"/>
</dbReference>